<evidence type="ECO:0000313" key="1">
    <source>
        <dbReference type="EMBL" id="HGB36150.1"/>
    </source>
</evidence>
<dbReference type="InterPro" id="IPR036390">
    <property type="entry name" value="WH_DNA-bd_sf"/>
</dbReference>
<sequence length="70" mass="8435">MSQKEVYEIIKELGGEATYSEIKRRAKEKFPNLTLWQYVTDRLKKLEKKGYVIKIKRGDEIVWKIVEEYP</sequence>
<dbReference type="AlphaFoldDB" id="A0A7V3KNY3"/>
<gene>
    <name evidence="1" type="ORF">ENV38_04525</name>
</gene>
<organism evidence="1">
    <name type="scientific">candidate division WOR-3 bacterium</name>
    <dbReference type="NCBI Taxonomy" id="2052148"/>
    <lineage>
        <taxon>Bacteria</taxon>
        <taxon>Bacteria division WOR-3</taxon>
    </lineage>
</organism>
<protein>
    <submittedName>
        <fullName evidence="1">Uncharacterized protein</fullName>
    </submittedName>
</protein>
<comment type="caution">
    <text evidence="1">The sequence shown here is derived from an EMBL/GenBank/DDBJ whole genome shotgun (WGS) entry which is preliminary data.</text>
</comment>
<name>A0A7V3KNY3_UNCW3</name>
<dbReference type="SUPFAM" id="SSF46785">
    <property type="entry name" value="Winged helix' DNA-binding domain"/>
    <property type="match status" value="1"/>
</dbReference>
<proteinExistence type="predicted"/>
<reference evidence="1" key="1">
    <citation type="journal article" date="2020" name="mSystems">
        <title>Genome- and Community-Level Interaction Insights into Carbon Utilization and Element Cycling Functions of Hydrothermarchaeota in Hydrothermal Sediment.</title>
        <authorList>
            <person name="Zhou Z."/>
            <person name="Liu Y."/>
            <person name="Xu W."/>
            <person name="Pan J."/>
            <person name="Luo Z.H."/>
            <person name="Li M."/>
        </authorList>
    </citation>
    <scope>NUCLEOTIDE SEQUENCE [LARGE SCALE GENOMIC DNA]</scope>
    <source>
        <strain evidence="1">SpSt-754</strain>
    </source>
</reference>
<dbReference type="EMBL" id="DTGD01000164">
    <property type="protein sequence ID" value="HGB36150.1"/>
    <property type="molecule type" value="Genomic_DNA"/>
</dbReference>
<accession>A0A7V3KNY3</accession>